<gene>
    <name evidence="1" type="ORF">KSX_40320</name>
</gene>
<dbReference type="EMBL" id="BNJF01000002">
    <property type="protein sequence ID" value="GHO45869.1"/>
    <property type="molecule type" value="Genomic_DNA"/>
</dbReference>
<dbReference type="Proteomes" id="UP000612362">
    <property type="component" value="Unassembled WGS sequence"/>
</dbReference>
<comment type="caution">
    <text evidence="1">The sequence shown here is derived from an EMBL/GenBank/DDBJ whole genome shotgun (WGS) entry which is preliminary data.</text>
</comment>
<dbReference type="AlphaFoldDB" id="A0A8J3HY39"/>
<reference evidence="1" key="1">
    <citation type="submission" date="2020-10" db="EMBL/GenBank/DDBJ databases">
        <title>Taxonomic study of unclassified bacteria belonging to the class Ktedonobacteria.</title>
        <authorList>
            <person name="Yabe S."/>
            <person name="Wang C.M."/>
            <person name="Zheng Y."/>
            <person name="Sakai Y."/>
            <person name="Cavaletti L."/>
            <person name="Monciardini P."/>
            <person name="Donadio S."/>
        </authorList>
    </citation>
    <scope>NUCLEOTIDE SEQUENCE</scope>
    <source>
        <strain evidence="1">SOSP1-1</strain>
    </source>
</reference>
<dbReference type="RefSeq" id="WP_220195291.1">
    <property type="nucleotide sequence ID" value="NZ_BNJF01000002.1"/>
</dbReference>
<organism evidence="1 2">
    <name type="scientific">Ktedonospora formicarum</name>
    <dbReference type="NCBI Taxonomy" id="2778364"/>
    <lineage>
        <taxon>Bacteria</taxon>
        <taxon>Bacillati</taxon>
        <taxon>Chloroflexota</taxon>
        <taxon>Ktedonobacteria</taxon>
        <taxon>Ktedonobacterales</taxon>
        <taxon>Ktedonobacteraceae</taxon>
        <taxon>Ktedonospora</taxon>
    </lineage>
</organism>
<keyword evidence="2" id="KW-1185">Reference proteome</keyword>
<evidence type="ECO:0000313" key="1">
    <source>
        <dbReference type="EMBL" id="GHO45869.1"/>
    </source>
</evidence>
<proteinExistence type="predicted"/>
<accession>A0A8J3HY39</accession>
<protein>
    <submittedName>
        <fullName evidence="1">Uncharacterized protein</fullName>
    </submittedName>
</protein>
<name>A0A8J3HY39_9CHLR</name>
<evidence type="ECO:0000313" key="2">
    <source>
        <dbReference type="Proteomes" id="UP000612362"/>
    </source>
</evidence>
<sequence length="78" mass="8777">MMTQPAAHNQSGQWPDPVLEYVLAIENEDPKALQSVLQKYGYRDDIMAAFLALHIVFNPELNFVGQLVQFRATGKIGM</sequence>